<reference evidence="2 3" key="1">
    <citation type="submission" date="2024-02" db="EMBL/GenBank/DDBJ databases">
        <title>Deinococcus aluminii NBRC 112889.</title>
        <authorList>
            <person name="Ichikawa N."/>
            <person name="Katano-Makiyama Y."/>
            <person name="Hidaka K."/>
        </authorList>
    </citation>
    <scope>NUCLEOTIDE SEQUENCE [LARGE SCALE GENOMIC DNA]</scope>
    <source>
        <strain evidence="2 3">NBRC 112889</strain>
    </source>
</reference>
<proteinExistence type="predicted"/>
<gene>
    <name evidence="2" type="ORF">Dalu01_01823</name>
</gene>
<feature type="region of interest" description="Disordered" evidence="1">
    <location>
        <begin position="1"/>
        <end position="20"/>
    </location>
</feature>
<evidence type="ECO:0000313" key="2">
    <source>
        <dbReference type="EMBL" id="GAA5533420.1"/>
    </source>
</evidence>
<sequence length="110" mass="11691">MVNVNDTPGPTAEKKDGGETSAHIVLKLQDEIMARTPHLGLCERITHGVLVGSIEGREKVPKTGVSENRLALVADGQLTTYQGQNVGLNKVGEDLPVFPIGDPHEGRCAP</sequence>
<evidence type="ECO:0000313" key="3">
    <source>
        <dbReference type="Proteomes" id="UP001404956"/>
    </source>
</evidence>
<name>A0ABP9XDH1_9DEIO</name>
<keyword evidence="3" id="KW-1185">Reference proteome</keyword>
<accession>A0ABP9XDH1</accession>
<evidence type="ECO:0000256" key="1">
    <source>
        <dbReference type="SAM" id="MobiDB-lite"/>
    </source>
</evidence>
<comment type="caution">
    <text evidence="2">The sequence shown here is derived from an EMBL/GenBank/DDBJ whole genome shotgun (WGS) entry which is preliminary data.</text>
</comment>
<dbReference type="EMBL" id="BAABRV010000004">
    <property type="protein sequence ID" value="GAA5533420.1"/>
    <property type="molecule type" value="Genomic_DNA"/>
</dbReference>
<dbReference type="Proteomes" id="UP001404956">
    <property type="component" value="Unassembled WGS sequence"/>
</dbReference>
<protein>
    <submittedName>
        <fullName evidence="2">Uncharacterized protein</fullName>
    </submittedName>
</protein>
<organism evidence="2 3">
    <name type="scientific">Deinococcus aluminii</name>
    <dbReference type="NCBI Taxonomy" id="1656885"/>
    <lineage>
        <taxon>Bacteria</taxon>
        <taxon>Thermotogati</taxon>
        <taxon>Deinococcota</taxon>
        <taxon>Deinococci</taxon>
        <taxon>Deinococcales</taxon>
        <taxon>Deinococcaceae</taxon>
        <taxon>Deinococcus</taxon>
    </lineage>
</organism>